<reference evidence="5 6" key="1">
    <citation type="journal article" date="2009" name="J. Bacteriol.">
        <title>Genome sequences of three Agrobacterium biovars help elucidate the evolution of multichromosome genomes in bacteria.</title>
        <authorList>
            <person name="Slater S.C."/>
            <person name="Goldman B.S."/>
            <person name="Goodner B."/>
            <person name="Setubal J.C."/>
            <person name="Farrand S.K."/>
            <person name="Nester E.W."/>
            <person name="Burr T.J."/>
            <person name="Banta L."/>
            <person name="Dickerman A.W."/>
            <person name="Paulsen I."/>
            <person name="Otten L."/>
            <person name="Suen G."/>
            <person name="Welch R."/>
            <person name="Almeida N.F."/>
            <person name="Arnold F."/>
            <person name="Burton O.T."/>
            <person name="Du Z."/>
            <person name="Ewing A."/>
            <person name="Godsy E."/>
            <person name="Heisel S."/>
            <person name="Houmiel K.L."/>
            <person name="Jhaveri J."/>
            <person name="Lu J."/>
            <person name="Miller N.M."/>
            <person name="Norton S."/>
            <person name="Chen Q."/>
            <person name="Phoolcharoen W."/>
            <person name="Ohlin V."/>
            <person name="Ondrusek D."/>
            <person name="Pride N."/>
            <person name="Stricklin S.L."/>
            <person name="Sun J."/>
            <person name="Wheeler C."/>
            <person name="Wilson L."/>
            <person name="Zhu H."/>
            <person name="Wood D.W."/>
        </authorList>
    </citation>
    <scope>NUCLEOTIDE SEQUENCE [LARGE SCALE GENOMIC DNA]</scope>
    <source>
        <strain evidence="6">K84 / ATCC BAA-868</strain>
        <plasmid evidence="5 6">pAtK84c</plasmid>
    </source>
</reference>
<dbReference type="SUPFAM" id="SSF51735">
    <property type="entry name" value="NAD(P)-binding Rossmann-fold domains"/>
    <property type="match status" value="1"/>
</dbReference>
<dbReference type="AlphaFoldDB" id="B9JQL8"/>
<dbReference type="EMBL" id="CP000631">
    <property type="protein sequence ID" value="ACM31437.1"/>
    <property type="molecule type" value="Genomic_DNA"/>
</dbReference>
<dbReference type="PROSITE" id="PS00061">
    <property type="entry name" value="ADH_SHORT"/>
    <property type="match status" value="1"/>
</dbReference>
<dbReference type="Proteomes" id="UP000001600">
    <property type="component" value="Plasmid pAtK84c"/>
</dbReference>
<dbReference type="PANTHER" id="PTHR43618:SF8">
    <property type="entry name" value="7ALPHA-HYDROXYSTEROID DEHYDROGENASE"/>
    <property type="match status" value="1"/>
</dbReference>
<dbReference type="RefSeq" id="WP_012653427.1">
    <property type="nucleotide sequence ID" value="NC_011987.1"/>
</dbReference>
<dbReference type="SMART" id="SM00822">
    <property type="entry name" value="PKS_KR"/>
    <property type="match status" value="1"/>
</dbReference>
<dbReference type="Pfam" id="PF00106">
    <property type="entry name" value="adh_short"/>
    <property type="match status" value="1"/>
</dbReference>
<dbReference type="GO" id="GO:0016491">
    <property type="term" value="F:oxidoreductase activity"/>
    <property type="evidence" value="ECO:0007669"/>
    <property type="project" value="UniProtKB-KW"/>
</dbReference>
<dbReference type="InterPro" id="IPR052178">
    <property type="entry name" value="Sec_Metab_Biosynth_SDR"/>
</dbReference>
<evidence type="ECO:0000256" key="3">
    <source>
        <dbReference type="ARBA" id="ARBA00023002"/>
    </source>
</evidence>
<dbReference type="SUPFAM" id="SSF56801">
    <property type="entry name" value="Acetyl-CoA synthetase-like"/>
    <property type="match status" value="1"/>
</dbReference>
<comment type="similarity">
    <text evidence="1">Belongs to the short-chain dehydrogenases/reductases (SDR) family.</text>
</comment>
<keyword evidence="5" id="KW-0614">Plasmid</keyword>
<keyword evidence="3" id="KW-0560">Oxidoreductase</keyword>
<evidence type="ECO:0000259" key="4">
    <source>
        <dbReference type="SMART" id="SM00822"/>
    </source>
</evidence>
<name>B9JQL8_RHIR8</name>
<dbReference type="InterPro" id="IPR042099">
    <property type="entry name" value="ANL_N_sf"/>
</dbReference>
<sequence length="658" mass="71437">MNLSDGEIQFPHSRVSTRIVQLASGLPELADAYSPFQHGAPLDLLPVLRKSDFRAVRESLLARARSQSAGAIILGSGGTTSEPLISVIPSGMFLEKIRQVWDPLDPDDVVMNLNLGAELGSMSPFFNALSHKAGAVSVPLGPLGDREAVDRWLPFFEAVGATTLAGTPTQISLVLQRLNETRRRVPTLKKIIWTGEAFSKATLDEVTLYGNLEIYGTYGSTETWVIGVSYPQCTIGTFHLVPYQHIEFLGGQITITCLDEDCINPVVRYQLGDRGRACVCSCGRAGAFTVEGRSDDQVKFLSVLFYPREPYEAVLSHPDVRAAQIVLIDSGSPQERMEVNVELQQHTDKALDKASKSVRDHLLGKLYRLAHEVHDRPERIRVVVVDRLLTNRRSMKRHILFTPQVTLKAKYMSKVAVVSGGGTGIGAAITEKLVTIGYRVLIVGRRASALEKTKEALGNAVDSFVSDLSDERQVSELSTYVGNNYPGVDALINNAGGNFELLEPSASTDLKTIAANWTGNFKINVLTAVLLTEALSPLLREDARVVLTSSIAAYRGSGTGSYAASKSALHPYVFDLAKRLGSRRITVNAIAPGYVDETEFFGDGLPSGRRQQLKAETLTSAITHPKQVASLIGWLVTDDAAQVTGQILQINGGARLGN</sequence>
<dbReference type="InterPro" id="IPR057326">
    <property type="entry name" value="KR_dom"/>
</dbReference>
<dbReference type="Gene3D" id="3.40.50.720">
    <property type="entry name" value="NAD(P)-binding Rossmann-like Domain"/>
    <property type="match status" value="1"/>
</dbReference>
<dbReference type="HOGENOM" id="CLU_416586_0_0_5"/>
<gene>
    <name evidence="5" type="ordered locus">Arad_12482</name>
</gene>
<dbReference type="InterPro" id="IPR002347">
    <property type="entry name" value="SDR_fam"/>
</dbReference>
<evidence type="ECO:0000313" key="5">
    <source>
        <dbReference type="EMBL" id="ACM31437.1"/>
    </source>
</evidence>
<geneLocation type="plasmid" evidence="5 6">
    <name>pAtK84c</name>
</geneLocation>
<dbReference type="InterPro" id="IPR020904">
    <property type="entry name" value="Sc_DH/Rdtase_CS"/>
</dbReference>
<dbReference type="InterPro" id="IPR036291">
    <property type="entry name" value="NAD(P)-bd_dom_sf"/>
</dbReference>
<keyword evidence="2" id="KW-0521">NADP</keyword>
<dbReference type="Pfam" id="PF00501">
    <property type="entry name" value="AMP-binding"/>
    <property type="match status" value="1"/>
</dbReference>
<dbReference type="PANTHER" id="PTHR43618">
    <property type="entry name" value="7-ALPHA-HYDROXYSTEROID DEHYDROGENASE"/>
    <property type="match status" value="1"/>
</dbReference>
<dbReference type="PRINTS" id="PR00081">
    <property type="entry name" value="GDHRDH"/>
</dbReference>
<dbReference type="KEGG" id="ara:Arad_12482"/>
<evidence type="ECO:0000256" key="1">
    <source>
        <dbReference type="ARBA" id="ARBA00006484"/>
    </source>
</evidence>
<accession>B9JQL8</accession>
<proteinExistence type="inferred from homology"/>
<protein>
    <submittedName>
        <fullName evidence="5">3-oxoacyl-ACP reductase</fullName>
    </submittedName>
</protein>
<dbReference type="Gene3D" id="3.40.50.12780">
    <property type="entry name" value="N-terminal domain of ligase-like"/>
    <property type="match status" value="1"/>
</dbReference>
<feature type="domain" description="Ketoreductase" evidence="4">
    <location>
        <begin position="414"/>
        <end position="598"/>
    </location>
</feature>
<evidence type="ECO:0000313" key="6">
    <source>
        <dbReference type="Proteomes" id="UP000001600"/>
    </source>
</evidence>
<dbReference type="InterPro" id="IPR000873">
    <property type="entry name" value="AMP-dep_synth/lig_dom"/>
</dbReference>
<evidence type="ECO:0000256" key="2">
    <source>
        <dbReference type="ARBA" id="ARBA00022857"/>
    </source>
</evidence>
<dbReference type="CDD" id="cd05233">
    <property type="entry name" value="SDR_c"/>
    <property type="match status" value="1"/>
</dbReference>
<organism evidence="5 6">
    <name type="scientific">Rhizobium rhizogenes (strain K84 / ATCC BAA-868)</name>
    <name type="common">Agrobacterium radiobacter</name>
    <dbReference type="NCBI Taxonomy" id="311403"/>
    <lineage>
        <taxon>Bacteria</taxon>
        <taxon>Pseudomonadati</taxon>
        <taxon>Pseudomonadota</taxon>
        <taxon>Alphaproteobacteria</taxon>
        <taxon>Hyphomicrobiales</taxon>
        <taxon>Rhizobiaceae</taxon>
        <taxon>Rhizobium/Agrobacterium group</taxon>
        <taxon>Rhizobium</taxon>
    </lineage>
</organism>